<organism evidence="1 2">
    <name type="scientific">Petrolisthes cinctipes</name>
    <name type="common">Flat porcelain crab</name>
    <dbReference type="NCBI Taxonomy" id="88211"/>
    <lineage>
        <taxon>Eukaryota</taxon>
        <taxon>Metazoa</taxon>
        <taxon>Ecdysozoa</taxon>
        <taxon>Arthropoda</taxon>
        <taxon>Crustacea</taxon>
        <taxon>Multicrustacea</taxon>
        <taxon>Malacostraca</taxon>
        <taxon>Eumalacostraca</taxon>
        <taxon>Eucarida</taxon>
        <taxon>Decapoda</taxon>
        <taxon>Pleocyemata</taxon>
        <taxon>Anomura</taxon>
        <taxon>Galatheoidea</taxon>
        <taxon>Porcellanidae</taxon>
        <taxon>Petrolisthes</taxon>
    </lineage>
</organism>
<comment type="caution">
    <text evidence="1">The sequence shown here is derived from an EMBL/GenBank/DDBJ whole genome shotgun (WGS) entry which is preliminary data.</text>
</comment>
<sequence length="88" mass="9348">MLLHSQEYVPATCLSGSQGIKLLAPHGVPVAIPGWFCASLPWFPTIPGSEPDHHAGPLGYLTGTRTQQGSCFVSPKGELLEPLVRVQA</sequence>
<proteinExistence type="predicted"/>
<evidence type="ECO:0000313" key="2">
    <source>
        <dbReference type="Proteomes" id="UP001286313"/>
    </source>
</evidence>
<dbReference type="EMBL" id="JAWQEG010000318">
    <property type="protein sequence ID" value="KAK3891670.1"/>
    <property type="molecule type" value="Genomic_DNA"/>
</dbReference>
<evidence type="ECO:0000313" key="1">
    <source>
        <dbReference type="EMBL" id="KAK3891670.1"/>
    </source>
</evidence>
<dbReference type="Proteomes" id="UP001286313">
    <property type="component" value="Unassembled WGS sequence"/>
</dbReference>
<protein>
    <submittedName>
        <fullName evidence="1">Uncharacterized protein</fullName>
    </submittedName>
</protein>
<dbReference type="AlphaFoldDB" id="A0AAE1L3P7"/>
<name>A0AAE1L3P7_PETCI</name>
<reference evidence="1" key="1">
    <citation type="submission" date="2023-10" db="EMBL/GenBank/DDBJ databases">
        <title>Genome assemblies of two species of porcelain crab, Petrolisthes cinctipes and Petrolisthes manimaculis (Anomura: Porcellanidae).</title>
        <authorList>
            <person name="Angst P."/>
        </authorList>
    </citation>
    <scope>NUCLEOTIDE SEQUENCE</scope>
    <source>
        <strain evidence="1">PB745_01</strain>
        <tissue evidence="1">Gill</tissue>
    </source>
</reference>
<keyword evidence="2" id="KW-1185">Reference proteome</keyword>
<accession>A0AAE1L3P7</accession>
<gene>
    <name evidence="1" type="ORF">Pcinc_004450</name>
</gene>